<proteinExistence type="predicted"/>
<feature type="compositionally biased region" description="Basic residues" evidence="1">
    <location>
        <begin position="461"/>
        <end position="481"/>
    </location>
</feature>
<evidence type="ECO:0000313" key="2">
    <source>
        <dbReference type="EMBL" id="TFY62926.1"/>
    </source>
</evidence>
<feature type="compositionally biased region" description="Polar residues" evidence="1">
    <location>
        <begin position="348"/>
        <end position="358"/>
    </location>
</feature>
<feature type="region of interest" description="Disordered" evidence="1">
    <location>
        <begin position="548"/>
        <end position="600"/>
    </location>
</feature>
<keyword evidence="3" id="KW-1185">Reference proteome</keyword>
<protein>
    <recommendedName>
        <fullName evidence="4">Arrestin C-terminal-like domain-containing protein</fullName>
    </recommendedName>
</protein>
<organism evidence="2 3">
    <name type="scientific">Dentipellis fragilis</name>
    <dbReference type="NCBI Taxonomy" id="205917"/>
    <lineage>
        <taxon>Eukaryota</taxon>
        <taxon>Fungi</taxon>
        <taxon>Dikarya</taxon>
        <taxon>Basidiomycota</taxon>
        <taxon>Agaricomycotina</taxon>
        <taxon>Agaricomycetes</taxon>
        <taxon>Russulales</taxon>
        <taxon>Hericiaceae</taxon>
        <taxon>Dentipellis</taxon>
    </lineage>
</organism>
<evidence type="ECO:0000313" key="3">
    <source>
        <dbReference type="Proteomes" id="UP000298327"/>
    </source>
</evidence>
<dbReference type="AlphaFoldDB" id="A0A4Y9YK40"/>
<dbReference type="Proteomes" id="UP000298327">
    <property type="component" value="Unassembled WGS sequence"/>
</dbReference>
<feature type="compositionally biased region" description="Basic and acidic residues" evidence="1">
    <location>
        <begin position="573"/>
        <end position="588"/>
    </location>
</feature>
<feature type="region of interest" description="Disordered" evidence="1">
    <location>
        <begin position="461"/>
        <end position="494"/>
    </location>
</feature>
<dbReference type="Gene3D" id="2.60.40.640">
    <property type="match status" value="1"/>
</dbReference>
<feature type="non-terminal residue" evidence="2">
    <location>
        <position position="729"/>
    </location>
</feature>
<comment type="caution">
    <text evidence="2">The sequence shown here is derived from an EMBL/GenBank/DDBJ whole genome shotgun (WGS) entry which is preliminary data.</text>
</comment>
<dbReference type="OrthoDB" id="298939at2759"/>
<feature type="region of interest" description="Disordered" evidence="1">
    <location>
        <begin position="506"/>
        <end position="528"/>
    </location>
</feature>
<dbReference type="EMBL" id="SEOQ01000440">
    <property type="protein sequence ID" value="TFY62926.1"/>
    <property type="molecule type" value="Genomic_DNA"/>
</dbReference>
<evidence type="ECO:0000256" key="1">
    <source>
        <dbReference type="SAM" id="MobiDB-lite"/>
    </source>
</evidence>
<sequence>MAHQSRPEPMNASPHHPKVKTSLTFSDPYYLAGSAITGKIEVESRADKGLGLGIIMVELFAIEVSKELTSRDHSATSTFIHARRLFQGQGLPPSNAVLPHPVQDYPALPAHYYQAQRGSATFLFKLPLPSSSPNSIDFGQGLARVRYEVRATVGVSWKGENRLVVDTREVDVLESYELDFDRIEPEGVVVGEHGKIWVQAKVVGGLVVAGESACVELQVKNHSTKKTTGLSVTLERHLQLCGLPPNQKAPLQISDTLTTVKFRGPEYIAYPGVEGVAQLVFDVPRSARTVKAGDREGDDTAVRPKPPVFEVRCLVKVTMSLPIGSKDIQLDLPPFGSPVYDPSFYPFGQSSPPGQAQSPIPFDRAQSPYAYPFTPPPVPVSQPYYDPSQQQWYAPSPAQSPYPYYSPPAPVFSPPLPGCGTRRVISIAYHTVRTPALRSTAPTTTPHHLLQHHRERHRCLDHRGRRRQHQGSAGRQRRARIPRLAPPTHVLPPPLRLAHLAPLRRTRDSHPHPTHLPLAATQPGSALPAPAALTNARADDRPVLRSRARALAPQERPRGGAGAHGGGRRRRLSHDIPKRSDAGLEKTLPKPPVPSGKVRLLGPQRPRADGLFAQDDTHADADADVIEDAPIQACPKTPTLSALSMLKPARGVGAVAVANMLSVPVPTSTSTAQEDEESGLDALERRLLAEVGTRKLDTAPRRPDARAAVLPIAIPSAQEDVGGELNDSA</sequence>
<feature type="region of interest" description="Disordered" evidence="1">
    <location>
        <begin position="346"/>
        <end position="372"/>
    </location>
</feature>
<name>A0A4Y9YK40_9AGAM</name>
<accession>A0A4Y9YK40</accession>
<gene>
    <name evidence="2" type="ORF">EVG20_g6532</name>
</gene>
<dbReference type="STRING" id="205917.A0A4Y9YK40"/>
<dbReference type="InterPro" id="IPR014752">
    <property type="entry name" value="Arrestin-like_C"/>
</dbReference>
<evidence type="ECO:0008006" key="4">
    <source>
        <dbReference type="Google" id="ProtNLM"/>
    </source>
</evidence>
<reference evidence="2 3" key="1">
    <citation type="submission" date="2019-02" db="EMBL/GenBank/DDBJ databases">
        <title>Genome sequencing of the rare red list fungi Dentipellis fragilis.</title>
        <authorList>
            <person name="Buettner E."/>
            <person name="Kellner H."/>
        </authorList>
    </citation>
    <scope>NUCLEOTIDE SEQUENCE [LARGE SCALE GENOMIC DNA]</scope>
    <source>
        <strain evidence="2 3">DSM 105465</strain>
    </source>
</reference>